<evidence type="ECO:0000256" key="11">
    <source>
        <dbReference type="RuleBase" id="RU003357"/>
    </source>
</evidence>
<evidence type="ECO:0000313" key="16">
    <source>
        <dbReference type="EMBL" id="SOD81366.1"/>
    </source>
</evidence>
<dbReference type="GO" id="GO:0009279">
    <property type="term" value="C:cell outer membrane"/>
    <property type="evidence" value="ECO:0007669"/>
    <property type="project" value="UniProtKB-SubCell"/>
</dbReference>
<keyword evidence="7 10" id="KW-0472">Membrane</keyword>
<evidence type="ECO:0000256" key="8">
    <source>
        <dbReference type="ARBA" id="ARBA00023170"/>
    </source>
</evidence>
<dbReference type="InterPro" id="IPR036942">
    <property type="entry name" value="Beta-barrel_TonB_sf"/>
</dbReference>
<dbReference type="PANTHER" id="PTHR30069:SF29">
    <property type="entry name" value="HEMOGLOBIN AND HEMOGLOBIN-HAPTOGLOBIN-BINDING PROTEIN 1-RELATED"/>
    <property type="match status" value="1"/>
</dbReference>
<dbReference type="InterPro" id="IPR023996">
    <property type="entry name" value="TonB-dep_OMP_SusC/RagA"/>
</dbReference>
<sequence>MNRKLLLFVWLFFSITSLVFAQEQAVTGKVTDGEGTPIPGASVVLKGRAVGTNTDATGSFKLNAPANGTLIFSFIGFTTQEVAIGNRSVVNVQLADGNQQLDEVIVTGLATSVKRSNSANAVASLSAKQLTGVTTPVTTDGAMQGKLAGANIQANGSVPGGGFNVQLRGVSTLGSSASQPLYIVDGVYIDNGQYSSGRSEANKAGAGSSTASQDNNGNRLADLNPDDIESMEVLKGSSAAAIYGTRANAGVIIITTKRGKGGRTNVSFGQDLGVSNAYSYYGGADWTADKLTNHFSAADVSKLQAAKQNGTYTDWERVIYGETGSIKNTHLSVTGGNEKTKFYVNGSASNETGIIKNTGFTRYSIRANIDHKLNNWIDFGISTNYVNSNNDRGWTGNDNSNINYGYSLPYTKPYTNLYPDATGVYPDNDASVGENPLAIRDRAINNQKVNRFIQGFNANFRLINNATTSLTIKVNGGLDYQSGFATIWLPTDLQSQRQEANPGFAQDTRTEVYNSNIQVAGVLTHAAMGGKLNLTSSAGVVRLHRDFNYNYVRGQKLPVGVSNPARGGVQSIAAEYQRNTDVGIFAQQEANYDDKVIGTVGIRFDKSDLNGNNFDKYYAFPKASLAVNLTRFGNWAAASSGAISALKPRIAYGATAGLPSWGTPYSQLGSTGIGGLSGLQPSTVLGNNQIKPERATELEYGLDFGLFNNRITGEFTLYNKKVFDLIQPLTTAPTTGVTSTNINAADLVNRGLELTIGAEVIRSKAVTWFVQPIFWFNRSEITRLDIPERLTGGFGATFGQWRVKQGYSPTQIVGQPRTLPTTDPGYASSWTSYGDQQPKYEFSLNQRVTFLKNFEFSALLHYRHKFTVVSLQRVLWDEGGNTSDWNSTSLGLTDGGKAPGTGEQVAPNGIARQNVNGLDANGVPREGYNPSIASFLKMREVSLYYRVPKAVLGSAFRNVIQGVRIGVSGTNLLRWTDYKAGYDPENSNFGSLALGSGVDIGSAPLARRMMVHIAIDL</sequence>
<protein>
    <submittedName>
        <fullName evidence="16">TonB-linked outer membrane protein, SusC/RagA family</fullName>
    </submittedName>
</protein>
<keyword evidence="3 10" id="KW-1134">Transmembrane beta strand</keyword>
<dbReference type="InterPro" id="IPR012910">
    <property type="entry name" value="Plug_dom"/>
</dbReference>
<dbReference type="Gene3D" id="2.40.170.20">
    <property type="entry name" value="TonB-dependent receptor, beta-barrel domain"/>
    <property type="match status" value="1"/>
</dbReference>
<keyword evidence="5 13" id="KW-0732">Signal</keyword>
<dbReference type="EMBL" id="OCNH01000001">
    <property type="protein sequence ID" value="SOD81366.1"/>
    <property type="molecule type" value="Genomic_DNA"/>
</dbReference>
<keyword evidence="17" id="KW-1185">Reference proteome</keyword>
<evidence type="ECO:0000256" key="5">
    <source>
        <dbReference type="ARBA" id="ARBA00022729"/>
    </source>
</evidence>
<dbReference type="InterPro" id="IPR008969">
    <property type="entry name" value="CarboxyPept-like_regulatory"/>
</dbReference>
<gene>
    <name evidence="16" type="ORF">SAMN06269250_1765</name>
</gene>
<organism evidence="16 17">
    <name type="scientific">Spirosoma fluviale</name>
    <dbReference type="NCBI Taxonomy" id="1597977"/>
    <lineage>
        <taxon>Bacteria</taxon>
        <taxon>Pseudomonadati</taxon>
        <taxon>Bacteroidota</taxon>
        <taxon>Cytophagia</taxon>
        <taxon>Cytophagales</taxon>
        <taxon>Cytophagaceae</taxon>
        <taxon>Spirosoma</taxon>
    </lineage>
</organism>
<feature type="signal peptide" evidence="13">
    <location>
        <begin position="1"/>
        <end position="21"/>
    </location>
</feature>
<feature type="chain" id="PRO_5011995817" evidence="13">
    <location>
        <begin position="22"/>
        <end position="1017"/>
    </location>
</feature>
<keyword evidence="2 10" id="KW-0813">Transport</keyword>
<dbReference type="NCBIfam" id="TIGR04056">
    <property type="entry name" value="OMP_RagA_SusC"/>
    <property type="match status" value="1"/>
</dbReference>
<dbReference type="InterPro" id="IPR039426">
    <property type="entry name" value="TonB-dep_rcpt-like"/>
</dbReference>
<accession>A0A286FE34</accession>
<dbReference type="RefSeq" id="WP_097125371.1">
    <property type="nucleotide sequence ID" value="NZ_OCNH01000001.1"/>
</dbReference>
<proteinExistence type="inferred from homology"/>
<evidence type="ECO:0000256" key="2">
    <source>
        <dbReference type="ARBA" id="ARBA00022448"/>
    </source>
</evidence>
<dbReference type="OrthoDB" id="9768177at2"/>
<dbReference type="SUPFAM" id="SSF56935">
    <property type="entry name" value="Porins"/>
    <property type="match status" value="1"/>
</dbReference>
<evidence type="ECO:0000313" key="17">
    <source>
        <dbReference type="Proteomes" id="UP000219452"/>
    </source>
</evidence>
<keyword evidence="6 11" id="KW-0798">TonB box</keyword>
<dbReference type="InterPro" id="IPR000531">
    <property type="entry name" value="Beta-barrel_TonB"/>
</dbReference>
<dbReference type="PROSITE" id="PS52016">
    <property type="entry name" value="TONB_DEPENDENT_REC_3"/>
    <property type="match status" value="1"/>
</dbReference>
<dbReference type="GO" id="GO:0015344">
    <property type="term" value="F:siderophore uptake transmembrane transporter activity"/>
    <property type="evidence" value="ECO:0007669"/>
    <property type="project" value="TreeGrafter"/>
</dbReference>
<evidence type="ECO:0000256" key="10">
    <source>
        <dbReference type="PROSITE-ProRule" id="PRU01360"/>
    </source>
</evidence>
<evidence type="ECO:0000256" key="1">
    <source>
        <dbReference type="ARBA" id="ARBA00004571"/>
    </source>
</evidence>
<evidence type="ECO:0000259" key="14">
    <source>
        <dbReference type="Pfam" id="PF00593"/>
    </source>
</evidence>
<dbReference type="NCBIfam" id="TIGR04057">
    <property type="entry name" value="SusC_RagA_signa"/>
    <property type="match status" value="1"/>
</dbReference>
<comment type="similarity">
    <text evidence="10 11">Belongs to the TonB-dependent receptor family.</text>
</comment>
<keyword evidence="8" id="KW-0675">Receptor</keyword>
<dbReference type="InterPro" id="IPR023997">
    <property type="entry name" value="TonB-dep_OMP_SusC/RagA_CS"/>
</dbReference>
<keyword evidence="4 10" id="KW-0812">Transmembrane</keyword>
<evidence type="ECO:0000256" key="7">
    <source>
        <dbReference type="ARBA" id="ARBA00023136"/>
    </source>
</evidence>
<evidence type="ECO:0000256" key="13">
    <source>
        <dbReference type="SAM" id="SignalP"/>
    </source>
</evidence>
<evidence type="ECO:0000259" key="15">
    <source>
        <dbReference type="Pfam" id="PF07715"/>
    </source>
</evidence>
<name>A0A286FE34_9BACT</name>
<evidence type="ECO:0000256" key="4">
    <source>
        <dbReference type="ARBA" id="ARBA00022692"/>
    </source>
</evidence>
<dbReference type="AlphaFoldDB" id="A0A286FE34"/>
<dbReference type="Pfam" id="PF07715">
    <property type="entry name" value="Plug"/>
    <property type="match status" value="1"/>
</dbReference>
<dbReference type="Proteomes" id="UP000219452">
    <property type="component" value="Unassembled WGS sequence"/>
</dbReference>
<dbReference type="Gene3D" id="2.60.40.1120">
    <property type="entry name" value="Carboxypeptidase-like, regulatory domain"/>
    <property type="match status" value="1"/>
</dbReference>
<feature type="domain" description="TonB-dependent receptor-like beta-barrel" evidence="14">
    <location>
        <begin position="396"/>
        <end position="843"/>
    </location>
</feature>
<dbReference type="Gene3D" id="2.170.130.10">
    <property type="entry name" value="TonB-dependent receptor, plug domain"/>
    <property type="match status" value="1"/>
</dbReference>
<evidence type="ECO:0000256" key="12">
    <source>
        <dbReference type="SAM" id="MobiDB-lite"/>
    </source>
</evidence>
<feature type="domain" description="TonB-dependent receptor plug" evidence="15">
    <location>
        <begin position="116"/>
        <end position="251"/>
    </location>
</feature>
<comment type="subcellular location">
    <subcellularLocation>
        <location evidence="1 10">Cell outer membrane</location>
        <topology evidence="1 10">Multi-pass membrane protein</topology>
    </subcellularLocation>
</comment>
<evidence type="ECO:0000256" key="6">
    <source>
        <dbReference type="ARBA" id="ARBA00023077"/>
    </source>
</evidence>
<dbReference type="SUPFAM" id="SSF49464">
    <property type="entry name" value="Carboxypeptidase regulatory domain-like"/>
    <property type="match status" value="1"/>
</dbReference>
<evidence type="ECO:0000256" key="3">
    <source>
        <dbReference type="ARBA" id="ARBA00022452"/>
    </source>
</evidence>
<dbReference type="PANTHER" id="PTHR30069">
    <property type="entry name" value="TONB-DEPENDENT OUTER MEMBRANE RECEPTOR"/>
    <property type="match status" value="1"/>
</dbReference>
<evidence type="ECO:0000256" key="9">
    <source>
        <dbReference type="ARBA" id="ARBA00023237"/>
    </source>
</evidence>
<reference evidence="17" key="1">
    <citation type="submission" date="2017-09" db="EMBL/GenBank/DDBJ databases">
        <authorList>
            <person name="Varghese N."/>
            <person name="Submissions S."/>
        </authorList>
    </citation>
    <scope>NUCLEOTIDE SEQUENCE [LARGE SCALE GENOMIC DNA]</scope>
    <source>
        <strain evidence="17">DSM 29961</strain>
    </source>
</reference>
<dbReference type="Pfam" id="PF13715">
    <property type="entry name" value="CarbopepD_reg_2"/>
    <property type="match status" value="1"/>
</dbReference>
<feature type="compositionally biased region" description="Polar residues" evidence="12">
    <location>
        <begin position="207"/>
        <end position="218"/>
    </location>
</feature>
<keyword evidence="9 10" id="KW-0998">Cell outer membrane</keyword>
<dbReference type="InterPro" id="IPR037066">
    <property type="entry name" value="Plug_dom_sf"/>
</dbReference>
<feature type="region of interest" description="Disordered" evidence="12">
    <location>
        <begin position="198"/>
        <end position="219"/>
    </location>
</feature>
<dbReference type="GO" id="GO:0044718">
    <property type="term" value="P:siderophore transmembrane transport"/>
    <property type="evidence" value="ECO:0007669"/>
    <property type="project" value="TreeGrafter"/>
</dbReference>
<dbReference type="Pfam" id="PF00593">
    <property type="entry name" value="TonB_dep_Rec_b-barrel"/>
    <property type="match status" value="1"/>
</dbReference>